<protein>
    <submittedName>
        <fullName evidence="1">Uncharacterized protein</fullName>
    </submittedName>
</protein>
<evidence type="ECO:0000313" key="2">
    <source>
        <dbReference type="Proteomes" id="UP001189429"/>
    </source>
</evidence>
<reference evidence="1" key="1">
    <citation type="submission" date="2023-10" db="EMBL/GenBank/DDBJ databases">
        <authorList>
            <person name="Chen Y."/>
            <person name="Shah S."/>
            <person name="Dougan E. K."/>
            <person name="Thang M."/>
            <person name="Chan C."/>
        </authorList>
    </citation>
    <scope>NUCLEOTIDE SEQUENCE [LARGE SCALE GENOMIC DNA]</scope>
</reference>
<feature type="non-terminal residue" evidence="1">
    <location>
        <position position="1"/>
    </location>
</feature>
<proteinExistence type="predicted"/>
<gene>
    <name evidence="1" type="ORF">PCOR1329_LOCUS12205</name>
</gene>
<sequence>FVLIESRGGAFLGPWTCLTPSIARCASIRFKIFWLYTSTLFRTCLGIGMPLEKPKWAPKRCADEQGNRERTKLLTQIGAGGSGTKQQEAELRDLIAAVYHTFLIPAASPIASAMKRAGQEYHAHAKQLKANGGQDGSGGGHDILGPPFLHVFKALVKAAHETEDPNQTAFWTNQVLKEELHSLAEQIRHCRSKDTRKKENAGEMMRITICFSNDWRDLEAAVCSAIKKENGVKKIGPPPRGPLAREASKLLEELNNLS</sequence>
<accession>A0ABN9QLK3</accession>
<comment type="caution">
    <text evidence="1">The sequence shown here is derived from an EMBL/GenBank/DDBJ whole genome shotgun (WGS) entry which is preliminary data.</text>
</comment>
<organism evidence="1 2">
    <name type="scientific">Prorocentrum cordatum</name>
    <dbReference type="NCBI Taxonomy" id="2364126"/>
    <lineage>
        <taxon>Eukaryota</taxon>
        <taxon>Sar</taxon>
        <taxon>Alveolata</taxon>
        <taxon>Dinophyceae</taxon>
        <taxon>Prorocentrales</taxon>
        <taxon>Prorocentraceae</taxon>
        <taxon>Prorocentrum</taxon>
    </lineage>
</organism>
<keyword evidence="2" id="KW-1185">Reference proteome</keyword>
<dbReference type="Proteomes" id="UP001189429">
    <property type="component" value="Unassembled WGS sequence"/>
</dbReference>
<evidence type="ECO:0000313" key="1">
    <source>
        <dbReference type="EMBL" id="CAK0805772.1"/>
    </source>
</evidence>
<name>A0ABN9QLK3_9DINO</name>
<dbReference type="EMBL" id="CAUYUJ010003553">
    <property type="protein sequence ID" value="CAK0805772.1"/>
    <property type="molecule type" value="Genomic_DNA"/>
</dbReference>